<dbReference type="RefSeq" id="WP_245691992.1">
    <property type="nucleotide sequence ID" value="NZ_FMZF01000002.1"/>
</dbReference>
<dbReference type="Proteomes" id="UP000199416">
    <property type="component" value="Unassembled WGS sequence"/>
</dbReference>
<dbReference type="SUPFAM" id="SSF56281">
    <property type="entry name" value="Metallo-hydrolase/oxidoreductase"/>
    <property type="match status" value="1"/>
</dbReference>
<evidence type="ECO:0000313" key="4">
    <source>
        <dbReference type="Proteomes" id="UP000199416"/>
    </source>
</evidence>
<keyword evidence="4" id="KW-1185">Reference proteome</keyword>
<dbReference type="Pfam" id="PF00753">
    <property type="entry name" value="Lactamase_B"/>
    <property type="match status" value="1"/>
</dbReference>
<proteinExistence type="predicted"/>
<dbReference type="PANTHER" id="PTHR36839:SF1">
    <property type="entry name" value="METALLO-BETA-LACTAMASE FAMILY PROTEIN (AFU_ORTHOLOGUE AFUA_5G12770)"/>
    <property type="match status" value="1"/>
</dbReference>
<dbReference type="AlphaFoldDB" id="A0A1G6MD66"/>
<sequence>MSSPDVPGAIDRATDPAADDGARHVSSQARQGGVDTNPYRGLLPDLPAYACTNCGHWQRWPAPGPVVCPVCADVRNALPEHGFEFVTDKQADELVTGFWRPAPVDGVTEFGTEPRFGLDSRGWVIETDTGLVGFECAPWYTADMLAELRRMAAERGGFPVLASSHVHGYGALWQLQQELEPRVVCVNVHDLVWTKAFRVTWPADDVLTLAPDLTLHRTGGHFPGHSVLHDSRRGILFCGDSLKVDLSPDGDPVALSAHKAFHAQIPLSHGELREMLAVVAELDFEVVATPFEMVPGITTDHVVHLVQRLLSGPPDAAPVPLAEL</sequence>
<name>A0A1G6MD66_9ACTN</name>
<protein>
    <recommendedName>
        <fullName evidence="2">Metallo-beta-lactamase domain-containing protein</fullName>
    </recommendedName>
</protein>
<evidence type="ECO:0000256" key="1">
    <source>
        <dbReference type="SAM" id="MobiDB-lite"/>
    </source>
</evidence>
<feature type="region of interest" description="Disordered" evidence="1">
    <location>
        <begin position="1"/>
        <end position="36"/>
    </location>
</feature>
<dbReference type="InterPro" id="IPR036866">
    <property type="entry name" value="RibonucZ/Hydroxyglut_hydro"/>
</dbReference>
<dbReference type="PANTHER" id="PTHR36839">
    <property type="entry name" value="METALLO-BETA-LACTAMASE FAMILY PROTEIN (AFU_ORTHOLOGUE AFUA_5G12770)"/>
    <property type="match status" value="1"/>
</dbReference>
<dbReference type="STRING" id="1190417.SAMN05660690_1804"/>
<organism evidence="3 4">
    <name type="scientific">Geodermatophilus telluris</name>
    <dbReference type="NCBI Taxonomy" id="1190417"/>
    <lineage>
        <taxon>Bacteria</taxon>
        <taxon>Bacillati</taxon>
        <taxon>Actinomycetota</taxon>
        <taxon>Actinomycetes</taxon>
        <taxon>Geodermatophilales</taxon>
        <taxon>Geodermatophilaceae</taxon>
        <taxon>Geodermatophilus</taxon>
    </lineage>
</organism>
<evidence type="ECO:0000259" key="2">
    <source>
        <dbReference type="Pfam" id="PF00753"/>
    </source>
</evidence>
<gene>
    <name evidence="3" type="ORF">SAMN05660690_1804</name>
</gene>
<dbReference type="Gene3D" id="3.60.15.10">
    <property type="entry name" value="Ribonuclease Z/Hydroxyacylglutathione hydrolase-like"/>
    <property type="match status" value="1"/>
</dbReference>
<reference evidence="4" key="1">
    <citation type="submission" date="2016-10" db="EMBL/GenBank/DDBJ databases">
        <authorList>
            <person name="Varghese N."/>
            <person name="Submissions S."/>
        </authorList>
    </citation>
    <scope>NUCLEOTIDE SEQUENCE [LARGE SCALE GENOMIC DNA]</scope>
    <source>
        <strain evidence="4">DSM 45421</strain>
    </source>
</reference>
<feature type="domain" description="Metallo-beta-lactamase" evidence="2">
    <location>
        <begin position="192"/>
        <end position="277"/>
    </location>
</feature>
<evidence type="ECO:0000313" key="3">
    <source>
        <dbReference type="EMBL" id="SDC53548.1"/>
    </source>
</evidence>
<dbReference type="InterPro" id="IPR001279">
    <property type="entry name" value="Metallo-B-lactamas"/>
</dbReference>
<accession>A0A1G6MD66</accession>
<dbReference type="EMBL" id="FMZF01000002">
    <property type="protein sequence ID" value="SDC53548.1"/>
    <property type="molecule type" value="Genomic_DNA"/>
</dbReference>